<evidence type="ECO:0000313" key="8">
    <source>
        <dbReference type="EMBL" id="NBJ91052.1"/>
    </source>
</evidence>
<evidence type="ECO:0000256" key="3">
    <source>
        <dbReference type="ARBA" id="ARBA00022692"/>
    </source>
</evidence>
<evidence type="ECO:0000256" key="2">
    <source>
        <dbReference type="ARBA" id="ARBA00022475"/>
    </source>
</evidence>
<gene>
    <name evidence="8" type="ORF">D5281_00220</name>
</gene>
<feature type="domain" description="MrpA C-terminal/MbhD" evidence="7">
    <location>
        <begin position="11"/>
        <end position="75"/>
    </location>
</feature>
<sequence>MTVFQCILMGFLIVCAISVSFSKNLLNSVLIYMSYSLVMSIIWVCLQSPDLAITEAAVGAGVTSILFFSTLKKIQAIQIEKDKEDKFLKNAVLHTPDLKTSDFNNSKVVQKGADENE</sequence>
<evidence type="ECO:0000256" key="6">
    <source>
        <dbReference type="SAM" id="Phobius"/>
    </source>
</evidence>
<keyword evidence="9" id="KW-1185">Reference proteome</keyword>
<dbReference type="Proteomes" id="UP001154420">
    <property type="component" value="Unassembled WGS sequence"/>
</dbReference>
<comment type="caution">
    <text evidence="8">The sequence shown here is derived from an EMBL/GenBank/DDBJ whole genome shotgun (WGS) entry which is preliminary data.</text>
</comment>
<proteinExistence type="predicted"/>
<feature type="transmembrane region" description="Helical" evidence="6">
    <location>
        <begin position="52"/>
        <end position="71"/>
    </location>
</feature>
<evidence type="ECO:0000256" key="5">
    <source>
        <dbReference type="ARBA" id="ARBA00023136"/>
    </source>
</evidence>
<feature type="transmembrane region" description="Helical" evidence="6">
    <location>
        <begin position="29"/>
        <end position="46"/>
    </location>
</feature>
<feature type="transmembrane region" description="Helical" evidence="6">
    <location>
        <begin position="6"/>
        <end position="22"/>
    </location>
</feature>
<evidence type="ECO:0000259" key="7">
    <source>
        <dbReference type="Pfam" id="PF13244"/>
    </source>
</evidence>
<keyword evidence="3 6" id="KW-0812">Transmembrane</keyword>
<dbReference type="InterPro" id="IPR042106">
    <property type="entry name" value="Nuo/plastoQ_OxRdtase_6_NuoJ"/>
</dbReference>
<dbReference type="AlphaFoldDB" id="A0A9X5BCE9"/>
<dbReference type="Gene3D" id="1.20.120.1200">
    <property type="entry name" value="NADH-ubiquinone/plastoquinone oxidoreductase chain 6, subunit NuoJ"/>
    <property type="match status" value="1"/>
</dbReference>
<reference evidence="8" key="1">
    <citation type="submission" date="2018-09" db="EMBL/GenBank/DDBJ databases">
        <title>Murine metabolic-syndrome-specific gut microbial biobank.</title>
        <authorList>
            <person name="Liu C."/>
        </authorList>
    </citation>
    <scope>NUCLEOTIDE SEQUENCE</scope>
    <source>
        <strain evidence="8">D42-62</strain>
    </source>
</reference>
<protein>
    <submittedName>
        <fullName evidence="8">DUF4040 domain-containing protein</fullName>
    </submittedName>
</protein>
<dbReference type="EMBL" id="QZDT01000001">
    <property type="protein sequence ID" value="NBJ91052.1"/>
    <property type="molecule type" value="Genomic_DNA"/>
</dbReference>
<dbReference type="GO" id="GO:0005886">
    <property type="term" value="C:plasma membrane"/>
    <property type="evidence" value="ECO:0007669"/>
    <property type="project" value="UniProtKB-SubCell"/>
</dbReference>
<dbReference type="RefSeq" id="WP_160558155.1">
    <property type="nucleotide sequence ID" value="NZ_QZDT01000001.1"/>
</dbReference>
<comment type="subcellular location">
    <subcellularLocation>
        <location evidence="1">Cell membrane</location>
        <topology evidence="1">Multi-pass membrane protein</topology>
    </subcellularLocation>
</comment>
<keyword evidence="2" id="KW-1003">Cell membrane</keyword>
<dbReference type="Pfam" id="PF13244">
    <property type="entry name" value="MbhD"/>
    <property type="match status" value="1"/>
</dbReference>
<evidence type="ECO:0000256" key="4">
    <source>
        <dbReference type="ARBA" id="ARBA00022989"/>
    </source>
</evidence>
<evidence type="ECO:0000256" key="1">
    <source>
        <dbReference type="ARBA" id="ARBA00004651"/>
    </source>
</evidence>
<keyword evidence="4 6" id="KW-1133">Transmembrane helix</keyword>
<dbReference type="InterPro" id="IPR025383">
    <property type="entry name" value="MrpA_C/MbhD"/>
</dbReference>
<accession>A0A9X5BCE9</accession>
<dbReference type="OrthoDB" id="7875411at2"/>
<name>A0A9X5BCE9_9FIRM</name>
<organism evidence="8 9">
    <name type="scientific">Parablautia muri</name>
    <dbReference type="NCBI Taxonomy" id="2320879"/>
    <lineage>
        <taxon>Bacteria</taxon>
        <taxon>Bacillati</taxon>
        <taxon>Bacillota</taxon>
        <taxon>Clostridia</taxon>
        <taxon>Lachnospirales</taxon>
        <taxon>Lachnospiraceae</taxon>
        <taxon>Parablautia</taxon>
    </lineage>
</organism>
<keyword evidence="5 6" id="KW-0472">Membrane</keyword>
<evidence type="ECO:0000313" key="9">
    <source>
        <dbReference type="Proteomes" id="UP001154420"/>
    </source>
</evidence>